<feature type="region of interest" description="Disordered" evidence="1">
    <location>
        <begin position="173"/>
        <end position="209"/>
    </location>
</feature>
<gene>
    <name evidence="2" type="ORF">RI543_004121</name>
</gene>
<feature type="compositionally biased region" description="Polar residues" evidence="1">
    <location>
        <begin position="681"/>
        <end position="699"/>
    </location>
</feature>
<comment type="caution">
    <text evidence="2">The sequence shown here is derived from an EMBL/GenBank/DDBJ whole genome shotgun (WGS) entry which is preliminary data.</text>
</comment>
<dbReference type="Proteomes" id="UP001306508">
    <property type="component" value="Unassembled WGS sequence"/>
</dbReference>
<feature type="compositionally biased region" description="Gly residues" evidence="1">
    <location>
        <begin position="770"/>
        <end position="780"/>
    </location>
</feature>
<feature type="compositionally biased region" description="Basic and acidic residues" evidence="1">
    <location>
        <begin position="701"/>
        <end position="711"/>
    </location>
</feature>
<dbReference type="AlphaFoldDB" id="A0AAN7ZX85"/>
<organism evidence="2 3">
    <name type="scientific">Arxiozyma heterogenica</name>
    <dbReference type="NCBI Taxonomy" id="278026"/>
    <lineage>
        <taxon>Eukaryota</taxon>
        <taxon>Fungi</taxon>
        <taxon>Dikarya</taxon>
        <taxon>Ascomycota</taxon>
        <taxon>Saccharomycotina</taxon>
        <taxon>Saccharomycetes</taxon>
        <taxon>Saccharomycetales</taxon>
        <taxon>Saccharomycetaceae</taxon>
        <taxon>Arxiozyma</taxon>
    </lineage>
</organism>
<sequence>MAVNKDPSLAYKDIKLYTDYNLDYYESLLGKDIRDVPHSTSSKIMKDSNNLLESVLKKNIASKSDSNSLDSVDCTVSLKNVKKNFPYLQYKPCVSFDTVPISSPSKDTLIEKEYPSYDFPGVQIPPELYTMDEWYDTESGYAANDNSEYFIHNNYLTSDSSFDFLNSGNDNNNDIDNNISNNSNNNSNPSSSAYRKRASSPTRIKSHNTLRQMQNTFKLSIGGKIVREDYPSRPTVDNDAMVINRAYGRWNVLWNKRRLQIDDRLLNKTVFFKYSNILFPDLNKDKKKLDDDQVNLSNGSDKEWELMTRKEKKRWLIMNEVVGYPTGPKTILCHISGRKHTWVGLDYTIMKLAQDTDHVVIVANLNKLRKCAHSNYRYISSNSFDRRRNHCQHRHTATTTASTTNRSRHHKRQASYTLALSDLSIRSKSISRDENITTVSSTASDGDDKIGIKLTKTKSMDPDLVSYKSYISDNDSNYDEDEDEDDGVDPQWAYGYDRQSISDKLKDILLYISVLLSKHPTSIKVTVEIVIGKSVNILNEMVNVYMPDLFVMAKKKVTSEIRWHSVHLTDKFLKHSPVPICVVFVKPMCQFEIDLANQFSNDSNTITETETIVDVDERKKDKPVSIKAKHSLEQLDKWIISSIESGSKMARPQAQPKMMKSMIEIALANNKAKSSHRKTRSNSSHDMLTRNTKLRTPTESPLRRELVRSDKINSSSTLGVPLSKTRTISTAKPVKNWSTDKNSLRKIKSSTPDDVPRSQHYSNGNSSSSGGSGGGGGGGFFSSLFKRRW</sequence>
<evidence type="ECO:0000313" key="3">
    <source>
        <dbReference type="Proteomes" id="UP001306508"/>
    </source>
</evidence>
<keyword evidence="3" id="KW-1185">Reference proteome</keyword>
<name>A0AAN7ZX85_9SACH</name>
<feature type="region of interest" description="Disordered" evidence="1">
    <location>
        <begin position="669"/>
        <end position="789"/>
    </location>
</feature>
<reference evidence="3" key="1">
    <citation type="submission" date="2023-07" db="EMBL/GenBank/DDBJ databases">
        <title>A draft genome of Kazachstania heterogenica Y-27499.</title>
        <authorList>
            <person name="Donic C."/>
            <person name="Kralova J.S."/>
            <person name="Fidel L."/>
            <person name="Ben-Dor S."/>
            <person name="Jung S."/>
        </authorList>
    </citation>
    <scope>NUCLEOTIDE SEQUENCE [LARGE SCALE GENOMIC DNA]</scope>
    <source>
        <strain evidence="3">Y27499</strain>
    </source>
</reference>
<evidence type="ECO:0000313" key="2">
    <source>
        <dbReference type="EMBL" id="KAK5778456.1"/>
    </source>
</evidence>
<protein>
    <submittedName>
        <fullName evidence="2">Uncharacterized protein</fullName>
    </submittedName>
</protein>
<feature type="compositionally biased region" description="Polar residues" evidence="1">
    <location>
        <begin position="712"/>
        <end position="741"/>
    </location>
</feature>
<feature type="compositionally biased region" description="Basic residues" evidence="1">
    <location>
        <begin position="194"/>
        <end position="208"/>
    </location>
</feature>
<evidence type="ECO:0000256" key="1">
    <source>
        <dbReference type="SAM" id="MobiDB-lite"/>
    </source>
</evidence>
<accession>A0AAN7ZX85</accession>
<dbReference type="EMBL" id="JAWIZZ010000053">
    <property type="protein sequence ID" value="KAK5778456.1"/>
    <property type="molecule type" value="Genomic_DNA"/>
</dbReference>
<proteinExistence type="predicted"/>
<feature type="compositionally biased region" description="Low complexity" evidence="1">
    <location>
        <begin position="173"/>
        <end position="192"/>
    </location>
</feature>